<organism evidence="13 14">
    <name type="scientific">Dioscorea zingiberensis</name>
    <dbReference type="NCBI Taxonomy" id="325984"/>
    <lineage>
        <taxon>Eukaryota</taxon>
        <taxon>Viridiplantae</taxon>
        <taxon>Streptophyta</taxon>
        <taxon>Embryophyta</taxon>
        <taxon>Tracheophyta</taxon>
        <taxon>Spermatophyta</taxon>
        <taxon>Magnoliopsida</taxon>
        <taxon>Liliopsida</taxon>
        <taxon>Dioscoreales</taxon>
        <taxon>Dioscoreaceae</taxon>
        <taxon>Dioscorea</taxon>
    </lineage>
</organism>
<keyword evidence="9" id="KW-0408">Iron</keyword>
<accession>A0A9D5HMT7</accession>
<dbReference type="EC" id="1.14.13.81" evidence="4"/>
<sequence>MSSRQTTTRLTTEFSGFLLYKELGRRLKKTNPVVAEIFSLMSRDEARHVRFLNKGISDLNLALDLVDNIVKVGVVPLNFKIWHAFQPYCSNGALSKLWLLLLVDDAHIASCEMTATVFSIEATAQRVLYCALTL</sequence>
<dbReference type="InterPro" id="IPR009078">
    <property type="entry name" value="Ferritin-like_SF"/>
</dbReference>
<keyword evidence="10" id="KW-0149">Chlorophyll biosynthesis</keyword>
<evidence type="ECO:0000256" key="5">
    <source>
        <dbReference type="ARBA" id="ARBA00022531"/>
    </source>
</evidence>
<dbReference type="GO" id="GO:0015979">
    <property type="term" value="P:photosynthesis"/>
    <property type="evidence" value="ECO:0007669"/>
    <property type="project" value="UniProtKB-KW"/>
</dbReference>
<comment type="caution">
    <text evidence="13">The sequence shown here is derived from an EMBL/GenBank/DDBJ whole genome shotgun (WGS) entry which is preliminary data.</text>
</comment>
<gene>
    <name evidence="13" type="ORF">J5N97_009572</name>
</gene>
<dbReference type="Pfam" id="PF02915">
    <property type="entry name" value="Rubrerythrin"/>
    <property type="match status" value="1"/>
</dbReference>
<feature type="domain" description="Rubrerythrin diiron-binding" evidence="12">
    <location>
        <begin position="11"/>
        <end position="66"/>
    </location>
</feature>
<evidence type="ECO:0000256" key="3">
    <source>
        <dbReference type="ARBA" id="ARBA00006550"/>
    </source>
</evidence>
<comment type="similarity">
    <text evidence="3">Belongs to the AcsF family.</text>
</comment>
<name>A0A9D5HMT7_9LILI</name>
<evidence type="ECO:0000256" key="2">
    <source>
        <dbReference type="ARBA" id="ARBA00005173"/>
    </source>
</evidence>
<keyword evidence="5" id="KW-0602">Photosynthesis</keyword>
<evidence type="ECO:0000256" key="9">
    <source>
        <dbReference type="ARBA" id="ARBA00023004"/>
    </source>
</evidence>
<dbReference type="GO" id="GO:0009535">
    <property type="term" value="C:chloroplast thylakoid membrane"/>
    <property type="evidence" value="ECO:0007669"/>
    <property type="project" value="TreeGrafter"/>
</dbReference>
<dbReference type="InterPro" id="IPR003251">
    <property type="entry name" value="Rr_diiron-bd_dom"/>
</dbReference>
<comment type="pathway">
    <text evidence="2">Porphyrin-containing compound metabolism; chlorophyll biosynthesis.</text>
</comment>
<evidence type="ECO:0000256" key="11">
    <source>
        <dbReference type="ARBA" id="ARBA00049231"/>
    </source>
</evidence>
<keyword evidence="14" id="KW-1185">Reference proteome</keyword>
<dbReference type="GO" id="GO:0015995">
    <property type="term" value="P:chlorophyll biosynthetic process"/>
    <property type="evidence" value="ECO:0007669"/>
    <property type="project" value="UniProtKB-KW"/>
</dbReference>
<evidence type="ECO:0000313" key="14">
    <source>
        <dbReference type="Proteomes" id="UP001085076"/>
    </source>
</evidence>
<proteinExistence type="inferred from homology"/>
<keyword evidence="6" id="KW-0479">Metal-binding</keyword>
<reference evidence="13" key="2">
    <citation type="journal article" date="2022" name="Hortic Res">
        <title>The genome of Dioscorea zingiberensis sheds light on the biosynthesis, origin and evolution of the medicinally important diosgenin saponins.</title>
        <authorList>
            <person name="Li Y."/>
            <person name="Tan C."/>
            <person name="Li Z."/>
            <person name="Guo J."/>
            <person name="Li S."/>
            <person name="Chen X."/>
            <person name="Wang C."/>
            <person name="Dai X."/>
            <person name="Yang H."/>
            <person name="Song W."/>
            <person name="Hou L."/>
            <person name="Xu J."/>
            <person name="Tong Z."/>
            <person name="Xu A."/>
            <person name="Yuan X."/>
            <person name="Wang W."/>
            <person name="Yang Q."/>
            <person name="Chen L."/>
            <person name="Sun Z."/>
            <person name="Wang K."/>
            <person name="Pan B."/>
            <person name="Chen J."/>
            <person name="Bao Y."/>
            <person name="Liu F."/>
            <person name="Qi X."/>
            <person name="Gang D.R."/>
            <person name="Wen J."/>
            <person name="Li J."/>
        </authorList>
    </citation>
    <scope>NUCLEOTIDE SEQUENCE</scope>
    <source>
        <strain evidence="13">Dzin_1.0</strain>
    </source>
</reference>
<dbReference type="GO" id="GO:0046872">
    <property type="term" value="F:metal ion binding"/>
    <property type="evidence" value="ECO:0007669"/>
    <property type="project" value="UniProtKB-KW"/>
</dbReference>
<dbReference type="GO" id="GO:0048529">
    <property type="term" value="F:magnesium-protoporphyrin IX monomethyl ester (oxidative) cyclase activity"/>
    <property type="evidence" value="ECO:0007669"/>
    <property type="project" value="UniProtKB-EC"/>
</dbReference>
<dbReference type="EMBL" id="JAGGNH010000002">
    <property type="protein sequence ID" value="KAJ0981317.1"/>
    <property type="molecule type" value="Genomic_DNA"/>
</dbReference>
<dbReference type="AlphaFoldDB" id="A0A9D5HMT7"/>
<comment type="cofactor">
    <cofactor evidence="1">
        <name>Fe cation</name>
        <dbReference type="ChEBI" id="CHEBI:24875"/>
    </cofactor>
</comment>
<evidence type="ECO:0000256" key="1">
    <source>
        <dbReference type="ARBA" id="ARBA00001962"/>
    </source>
</evidence>
<evidence type="ECO:0000313" key="13">
    <source>
        <dbReference type="EMBL" id="KAJ0981317.1"/>
    </source>
</evidence>
<dbReference type="Proteomes" id="UP001085076">
    <property type="component" value="Miscellaneous, Linkage group lg02"/>
</dbReference>
<evidence type="ECO:0000256" key="8">
    <source>
        <dbReference type="ARBA" id="ARBA00023002"/>
    </source>
</evidence>
<dbReference type="SUPFAM" id="SSF47240">
    <property type="entry name" value="Ferritin-like"/>
    <property type="match status" value="1"/>
</dbReference>
<dbReference type="PANTHER" id="PTHR31053:SF2">
    <property type="entry name" value="MAGNESIUM-PROTOPORPHYRIN IX MONOMETHYL ESTER [OXIDATIVE] CYCLASE, CHLOROPLASTIC"/>
    <property type="match status" value="1"/>
</dbReference>
<dbReference type="InterPro" id="IPR008434">
    <property type="entry name" value="AcsF"/>
</dbReference>
<keyword evidence="8" id="KW-0560">Oxidoreductase</keyword>
<dbReference type="PANTHER" id="PTHR31053">
    <property type="entry name" value="MAGNESIUM-PROTOPORPHYRIN IX MONOMETHYL ESTER [OXIDATIVE] CYCLASE, CHLOROPLASTIC"/>
    <property type="match status" value="1"/>
</dbReference>
<protein>
    <recommendedName>
        <fullName evidence="4">magnesium-protoporphyrin IX monomethyl ester (oxidative) cyclase</fullName>
        <ecNumber evidence="4">1.14.13.81</ecNumber>
    </recommendedName>
</protein>
<evidence type="ECO:0000256" key="7">
    <source>
        <dbReference type="ARBA" id="ARBA00022857"/>
    </source>
</evidence>
<reference evidence="13" key="1">
    <citation type="submission" date="2021-03" db="EMBL/GenBank/DDBJ databases">
        <authorList>
            <person name="Li Z."/>
            <person name="Yang C."/>
        </authorList>
    </citation>
    <scope>NUCLEOTIDE SEQUENCE</scope>
    <source>
        <strain evidence="13">Dzin_1.0</strain>
        <tissue evidence="13">Leaf</tissue>
    </source>
</reference>
<evidence type="ECO:0000256" key="6">
    <source>
        <dbReference type="ARBA" id="ARBA00022723"/>
    </source>
</evidence>
<evidence type="ECO:0000256" key="10">
    <source>
        <dbReference type="ARBA" id="ARBA00023171"/>
    </source>
</evidence>
<keyword evidence="7" id="KW-0521">NADP</keyword>
<comment type="catalytic activity">
    <reaction evidence="11">
        <text>Mg-protoporphyrin IX 13-monomethyl ester + 3 NADPH + 3 O2 + 2 H(+) = 3,8-divinyl protochlorophyllide a + 3 NADP(+) + 5 H2O</text>
        <dbReference type="Rhea" id="RHEA:33235"/>
        <dbReference type="ChEBI" id="CHEBI:15377"/>
        <dbReference type="ChEBI" id="CHEBI:15378"/>
        <dbReference type="ChEBI" id="CHEBI:15379"/>
        <dbReference type="ChEBI" id="CHEBI:57783"/>
        <dbReference type="ChEBI" id="CHEBI:58349"/>
        <dbReference type="ChEBI" id="CHEBI:58632"/>
        <dbReference type="ChEBI" id="CHEBI:60491"/>
        <dbReference type="EC" id="1.14.13.81"/>
    </reaction>
</comment>
<evidence type="ECO:0000256" key="4">
    <source>
        <dbReference type="ARBA" id="ARBA00012092"/>
    </source>
</evidence>
<evidence type="ECO:0000259" key="12">
    <source>
        <dbReference type="Pfam" id="PF02915"/>
    </source>
</evidence>